<feature type="compositionally biased region" description="Polar residues" evidence="6">
    <location>
        <begin position="1101"/>
        <end position="1112"/>
    </location>
</feature>
<dbReference type="PROSITE" id="PS50082">
    <property type="entry name" value="WD_REPEATS_2"/>
    <property type="match status" value="1"/>
</dbReference>
<keyword evidence="4" id="KW-0539">Nucleus</keyword>
<dbReference type="InterPro" id="IPR001680">
    <property type="entry name" value="WD40_rpt"/>
</dbReference>
<evidence type="ECO:0000256" key="1">
    <source>
        <dbReference type="ARBA" id="ARBA00004123"/>
    </source>
</evidence>
<reference evidence="7 8" key="1">
    <citation type="journal article" date="2024" name="Microbiol. Resour. Announc.">
        <title>Genome annotations for the ascomycete fungi Trichoderma harzianum, Trichoderma aggressivum, and Purpureocillium lilacinum.</title>
        <authorList>
            <person name="Beijen E.P.W."/>
            <person name="Ohm R.A."/>
        </authorList>
    </citation>
    <scope>NUCLEOTIDE SEQUENCE [LARGE SCALE GENOMIC DNA]</scope>
    <source>
        <strain evidence="7 8">CBS 150709</strain>
    </source>
</reference>
<dbReference type="InterPro" id="IPR006594">
    <property type="entry name" value="LisH"/>
</dbReference>
<evidence type="ECO:0000256" key="5">
    <source>
        <dbReference type="PROSITE-ProRule" id="PRU00221"/>
    </source>
</evidence>
<feature type="region of interest" description="Disordered" evidence="6">
    <location>
        <begin position="1255"/>
        <end position="1278"/>
    </location>
</feature>
<feature type="region of interest" description="Disordered" evidence="6">
    <location>
        <begin position="841"/>
        <end position="872"/>
    </location>
</feature>
<dbReference type="InterPro" id="IPR036322">
    <property type="entry name" value="WD40_repeat_dom_sf"/>
</dbReference>
<feature type="region of interest" description="Disordered" evidence="6">
    <location>
        <begin position="23"/>
        <end position="56"/>
    </location>
</feature>
<name>A0ABR0CGP9_PURLI</name>
<feature type="region of interest" description="Disordered" evidence="6">
    <location>
        <begin position="356"/>
        <end position="387"/>
    </location>
</feature>
<organism evidence="7 8">
    <name type="scientific">Purpureocillium lilacinum</name>
    <name type="common">Paecilomyces lilacinus</name>
    <dbReference type="NCBI Taxonomy" id="33203"/>
    <lineage>
        <taxon>Eukaryota</taxon>
        <taxon>Fungi</taxon>
        <taxon>Dikarya</taxon>
        <taxon>Ascomycota</taxon>
        <taxon>Pezizomycotina</taxon>
        <taxon>Sordariomycetes</taxon>
        <taxon>Hypocreomycetidae</taxon>
        <taxon>Hypocreales</taxon>
        <taxon>Ophiocordycipitaceae</taxon>
        <taxon>Purpureocillium</taxon>
    </lineage>
</organism>
<feature type="compositionally biased region" description="Low complexity" evidence="6">
    <location>
        <begin position="1180"/>
        <end position="1190"/>
    </location>
</feature>
<dbReference type="Proteomes" id="UP001287286">
    <property type="component" value="Unassembled WGS sequence"/>
</dbReference>
<keyword evidence="3" id="KW-0677">Repeat</keyword>
<evidence type="ECO:0000256" key="6">
    <source>
        <dbReference type="SAM" id="MobiDB-lite"/>
    </source>
</evidence>
<feature type="region of interest" description="Disordered" evidence="6">
    <location>
        <begin position="168"/>
        <end position="191"/>
    </location>
</feature>
<feature type="compositionally biased region" description="Polar residues" evidence="6">
    <location>
        <begin position="1203"/>
        <end position="1214"/>
    </location>
</feature>
<dbReference type="PROSITE" id="PS50896">
    <property type="entry name" value="LISH"/>
    <property type="match status" value="1"/>
</dbReference>
<feature type="compositionally biased region" description="Gly residues" evidence="6">
    <location>
        <begin position="751"/>
        <end position="761"/>
    </location>
</feature>
<comment type="subcellular location">
    <subcellularLocation>
        <location evidence="1">Nucleus</location>
    </subcellularLocation>
</comment>
<evidence type="ECO:0000313" key="7">
    <source>
        <dbReference type="EMBL" id="KAK4095151.1"/>
    </source>
</evidence>
<dbReference type="PANTHER" id="PTHR22846:SF2">
    <property type="entry name" value="F-BOX-LIKE_WD REPEAT-CONTAINING PROTEIN EBI"/>
    <property type="match status" value="1"/>
</dbReference>
<feature type="region of interest" description="Disordered" evidence="6">
    <location>
        <begin position="447"/>
        <end position="472"/>
    </location>
</feature>
<dbReference type="PANTHER" id="PTHR22846">
    <property type="entry name" value="WD40 REPEAT PROTEIN"/>
    <property type="match status" value="1"/>
</dbReference>
<evidence type="ECO:0000313" key="8">
    <source>
        <dbReference type="Proteomes" id="UP001287286"/>
    </source>
</evidence>
<feature type="compositionally biased region" description="Low complexity" evidence="6">
    <location>
        <begin position="1263"/>
        <end position="1275"/>
    </location>
</feature>
<feature type="region of interest" description="Disordered" evidence="6">
    <location>
        <begin position="963"/>
        <end position="989"/>
    </location>
</feature>
<feature type="compositionally biased region" description="Basic and acidic residues" evidence="6">
    <location>
        <begin position="1193"/>
        <end position="1202"/>
    </location>
</feature>
<proteinExistence type="predicted"/>
<dbReference type="Gene3D" id="1.20.960.30">
    <property type="match status" value="1"/>
</dbReference>
<feature type="region of interest" description="Disordered" evidence="6">
    <location>
        <begin position="70"/>
        <end position="126"/>
    </location>
</feature>
<dbReference type="Gene3D" id="2.130.10.10">
    <property type="entry name" value="YVTN repeat-like/Quinoprotein amine dehydrogenase"/>
    <property type="match status" value="1"/>
</dbReference>
<feature type="region of interest" description="Disordered" evidence="6">
    <location>
        <begin position="724"/>
        <end position="789"/>
    </location>
</feature>
<dbReference type="InterPro" id="IPR045183">
    <property type="entry name" value="Ebi-like"/>
</dbReference>
<dbReference type="SMART" id="SM00320">
    <property type="entry name" value="WD40"/>
    <property type="match status" value="5"/>
</dbReference>
<dbReference type="Pfam" id="PF00400">
    <property type="entry name" value="WD40"/>
    <property type="match status" value="1"/>
</dbReference>
<sequence>MPEYSLTRRRQLLALGVTEALPDHALAMQPESRDQRSRRTDSGRQEAWHHATARVEQPQVSRFARVRAPIRPKSNCHGQPVPAAPPQRTSLRRGSTNKRPGTRGGGGGYILRQPPSGRIGRTFDRDGGKWKEKMEASLSDRPSQGPAWALGCMDGALFLMRDRSRRTAWRSAKGSPETPGGEAGNRAIEAGHLTPRTRLLHRRRRRRRVTCAICATTPPGSLRGSLADIGGTGRAGGVTAPCKWSQIAGPLVLPGSWAGPVDCWDTRATFVPKVPLPGSAAEPRTAIAGPLSREAAVAWEMDERQCVACVGAGVVRFDGGRRGVCGIGSVMDEPGEGLSCTADLHQSQIPQKRLVGAGSVLEARPASPGPWGRKRRAGEGGGASYNPAPPITAGCQRVRHGWPLALAGVVSPQVPGMPGRKPLCRAVRMNLEGSYKVVRIRCRRDSPQSSRTFGRTADGDEHGGAPLADPKNSWCLSTPFEEETKVPSSNGTSVFELPVHEHELPYWYVACVPECACACMSLGPRGSSASRQTPVKLKHFISPWRDGGQPTASPVVTLSPCLLGMSPWRERVAVLSPGGIPASRNPMRCPLWGMQDSRACIVRTIPRDGVLQERYRRWRRRARRRSAESECRVETRTIMRLLVVDARMWMLAWRVCVRACVRAVEQQASARSIASTPPEPRALQGSQGCPFHEVPVWHARAPTTHNLEAPSKLVPPLVALAHSGPPPPGASRLLPVASASRRAPTPANPTSGGGWKMGGRAGHPTRRCKTSQVPGMPGYLPARTSTPAGEVPVRSSLSLLRLAVWPSGGFWPARGWLPSGNTPGAGGTIARQSTTKYGVRAGPQAKAGVPPPPSPKSRPSWGRAPEYHGTSAGHGAWQGTWAAVPCLASPRLATQGPVRCGFHLALESSLTHSLPHPHPHLCLSSTHLVVAAVAVDIVAPWLPPSAARLAVVEALVRLSPPSTPAPLHTPPISRDPRQDTAVTLPPPAARAPRKPWYLLEGNYRETAAKFQKEWHVKEPHRDFDFARHVKGHALVSVVNRGLLYYALERDCILNQPCAAAAVPAQASGNLALAHARFPLPLTALPRDGDAVTDGEDVQLPQESTAAAESSQVGIFGPLTAPQLPPTKREEADDSAVPAGEDPDALRKRAPEQQQVPNGSPAKRPRLSNGYDNGPDAAPLATATTTTTATTPMDVDHPSHPLDDQQNQDSATNHAYPSPLEGEQLPPPVPQTEGPEQGTQVDKVEELSPVTSFIRLTDEDHGAAADTTPSPSPAGSENAPVLLQCEWNPRDPSVLAAAGTDALARVWTVSRATAPEPGHDHVSPQAHSLIDQNAPKATTVTALSWTSDGSAIAVATDTGTRCSVNIWSPDGVLGQTLDVSEGPVIKLTWNPTDTALLAIYPAKGGGAIVNVFAIPSEATITYHLPSHDIAATPLDAAWTSDSDFLLCGGDLLLCLRCVDMKIVQVRKFETKDDDSFTQVLFDWRSKLAATASDKGSLDLWDEHGQRRSIQAHQGAITTMAWQPLPPSQPEADDERLIATGGDDCAILIWNARKPEAKSKCFLTMDSPIVRLAFTPDGAFIAGATTRQVLIWKVDNFAMPRASWKRPPHPGWLSPKGSSDTDEEDEHCLCWDMSGQKLAYGSNSRLAVINFSR</sequence>
<evidence type="ECO:0000256" key="4">
    <source>
        <dbReference type="ARBA" id="ARBA00023242"/>
    </source>
</evidence>
<dbReference type="InterPro" id="IPR015943">
    <property type="entry name" value="WD40/YVTN_repeat-like_dom_sf"/>
</dbReference>
<evidence type="ECO:0000256" key="2">
    <source>
        <dbReference type="ARBA" id="ARBA00022574"/>
    </source>
</evidence>
<protein>
    <submittedName>
        <fullName evidence="7">Uncharacterized protein</fullName>
    </submittedName>
</protein>
<comment type="caution">
    <text evidence="7">The sequence shown here is derived from an EMBL/GenBank/DDBJ whole genome shotgun (WGS) entry which is preliminary data.</text>
</comment>
<keyword evidence="8" id="KW-1185">Reference proteome</keyword>
<feature type="repeat" description="WD" evidence="5">
    <location>
        <begin position="1508"/>
        <end position="1558"/>
    </location>
</feature>
<dbReference type="EMBL" id="JAWRVI010000002">
    <property type="protein sequence ID" value="KAK4095151.1"/>
    <property type="molecule type" value="Genomic_DNA"/>
</dbReference>
<dbReference type="SUPFAM" id="SSF50978">
    <property type="entry name" value="WD40 repeat-like"/>
    <property type="match status" value="2"/>
</dbReference>
<feature type="compositionally biased region" description="Polar residues" evidence="6">
    <location>
        <begin position="87"/>
        <end position="99"/>
    </location>
</feature>
<gene>
    <name evidence="7" type="ORF">Purlil1_847</name>
</gene>
<accession>A0ABR0CGP9</accession>
<evidence type="ECO:0000256" key="3">
    <source>
        <dbReference type="ARBA" id="ARBA00022737"/>
    </source>
</evidence>
<feature type="region of interest" description="Disordered" evidence="6">
    <location>
        <begin position="1101"/>
        <end position="1243"/>
    </location>
</feature>
<keyword evidence="2 5" id="KW-0853">WD repeat</keyword>
<feature type="compositionally biased region" description="Basic and acidic residues" evidence="6">
    <location>
        <begin position="31"/>
        <end position="49"/>
    </location>
</feature>